<dbReference type="GO" id="GO:0006310">
    <property type="term" value="P:DNA recombination"/>
    <property type="evidence" value="ECO:0007669"/>
    <property type="project" value="UniProtKB-KW"/>
</dbReference>
<protein>
    <submittedName>
        <fullName evidence="5">Uncharacterized protein</fullName>
    </submittedName>
</protein>
<dbReference type="CDD" id="cd09279">
    <property type="entry name" value="RNase_HI_like"/>
    <property type="match status" value="1"/>
</dbReference>
<dbReference type="InterPro" id="IPR043128">
    <property type="entry name" value="Rev_trsase/Diguanyl_cyclase"/>
</dbReference>
<evidence type="ECO:0000256" key="1">
    <source>
        <dbReference type="ARBA" id="ARBA00023172"/>
    </source>
</evidence>
<evidence type="ECO:0000259" key="3">
    <source>
        <dbReference type="PROSITE" id="PS50879"/>
    </source>
</evidence>
<dbReference type="CDD" id="cd01647">
    <property type="entry name" value="RT_LTR"/>
    <property type="match status" value="1"/>
</dbReference>
<feature type="compositionally biased region" description="Polar residues" evidence="2">
    <location>
        <begin position="1"/>
        <end position="11"/>
    </location>
</feature>
<evidence type="ECO:0000256" key="2">
    <source>
        <dbReference type="SAM" id="MobiDB-lite"/>
    </source>
</evidence>
<dbReference type="Pfam" id="PF00078">
    <property type="entry name" value="RVT_1"/>
    <property type="match status" value="1"/>
</dbReference>
<feature type="region of interest" description="Disordered" evidence="2">
    <location>
        <begin position="317"/>
        <end position="345"/>
    </location>
</feature>
<dbReference type="GO" id="GO:0003676">
    <property type="term" value="F:nucleic acid binding"/>
    <property type="evidence" value="ECO:0007669"/>
    <property type="project" value="InterPro"/>
</dbReference>
<sequence>MQELAKQNQELMTLLRSRGEIPSPGQGQNVEEIPRNETRRNQNQNDEGSSANQNREPHPSQVADPTRSAADTRAAKLEEELKDMREQMKEMKSQVKAKAAKNLDMLIHRSESPFTKRIDEYPLPAKFKVPQLETFDGFKDPLDYLDSFRTIMRLHGVSDKIMCRTFPTNLRGSARTWFNQLETGSIDTFAQEGESLRSYVQRFNKEAVQIDEPNEYVALTAFNAGLLKGDFLFQLCKDPPKSMSELMYEAQKFINAEDAFEARDEWPGKLRSDPAKRSKDLYCRFHRDHDHTTEDCFALKQQIEALIKQGKLGKFVRQDKAETRPEPRPPRQDENKGSQEDRPRDIIGEIRTIVGGLASGVISFSEDDAKNIHHPHDDALVVTLTIAGFITRRVLIDNGSSADIIYLPAYQQMKINKEQLKPIDIPLVGFTGDKVKPLGVVSLIIEAGTYPKQVRTAVEFLVVDCPSAYNVIIGRPTLNKLRAVTSTYHLLVQFPTEHGIGELRGDQAIARKCYLASLGPETRYQTMKIDEGHRLVESMEELEVIVLDDEKPQKTTSIGTKMDETMRESMINFLKSNLDVFAWTHDDMPGIDPATICHKLNVNPSVRPIKQKRRVFAPDRNQTISDEVEKLLTAGFIRGLPPALNRPAGRLNRRTQVTNLHGCLLRNARATYQRLMNKMFHHQIGRNVEVYVDDMLVKTKDEENHLEDLKETFETLRRYRMKLNPSKCVFGVSSGKFLGFMVSQRGIEANLDKIKAVLEMTPPRTIKEVQSLTGRVAALNRFVSRATDKCLPFFKTLRKAFVWTDECQKSFEELKVYLTSPPLLSPSQQGEALSLYLEVSPTAVSSALIREDEGIQLLVYYTSKAFQGAEERYPAMEKLALALVIAARKLRPYFQSHKIIVLTNHPLRKAMNKPDAAGRLIQWAVELSEFDIEYHPRQAIKAQALADFIAKFTVTEEEPSEEKPDEEWEIEIDGSSVKGAGGVGIVFKTPEGHLLKHSTQLQYPTTNNEAEYEALLIGLRIAKELGANRLKIRSDSQLIVGQVNEVDALAKLASSDEATDQHIEVQHSPSHLEEEVSPIDVSNSWMTPIVNYLEDETLPSDPVEARKLKVRSTRFILIQGVLYKRGFSLPYLRCLDKAEADYVMREVHEGICGNHSGARSLVHKFVRAGYYWPTMQKDVVSYIRACDKCQRFGNLIHSPPETLTPMTAPWPFAQWGLDIMGPLLVGRRQLKFLVVGIDYFTKFGIPRTFISDNGRQFDNSPFREFCEELGIHNHYSSPGHPQANGQVEVTNRSLLKMIKTRLEGAKGLWPEELPNILWAYRTTARTPIGETPFRLTYGTEAVISVEIGLTTWRTNNYDEGSNDAQLRSNLDLVDKVRDQVEARTRVYQQRMARYYDRRVKHREFKVGDLVLRKVTLATKDPTQGKLGPTWEGPYRVVKFHRRGTYHLEKLDGDALPHPWNAEHLKKYYQ</sequence>
<dbReference type="InterPro" id="IPR021109">
    <property type="entry name" value="Peptidase_aspartic_dom_sf"/>
</dbReference>
<dbReference type="InterPro" id="IPR041588">
    <property type="entry name" value="Integrase_H2C2"/>
</dbReference>
<dbReference type="InterPro" id="IPR043502">
    <property type="entry name" value="DNA/RNA_pol_sf"/>
</dbReference>
<dbReference type="GO" id="GO:0004523">
    <property type="term" value="F:RNA-DNA hybrid ribonuclease activity"/>
    <property type="evidence" value="ECO:0007669"/>
    <property type="project" value="InterPro"/>
</dbReference>
<gene>
    <name evidence="5" type="ORF">FSB_LOCUS56396</name>
</gene>
<feature type="domain" description="RNase H type-1" evidence="3">
    <location>
        <begin position="964"/>
        <end position="1095"/>
    </location>
</feature>
<dbReference type="PANTHER" id="PTHR48475">
    <property type="entry name" value="RIBONUCLEASE H"/>
    <property type="match status" value="1"/>
</dbReference>
<dbReference type="SUPFAM" id="SSF56672">
    <property type="entry name" value="DNA/RNA polymerases"/>
    <property type="match status" value="1"/>
</dbReference>
<feature type="domain" description="Integrase catalytic" evidence="4">
    <location>
        <begin position="1237"/>
        <end position="1340"/>
    </location>
</feature>
<dbReference type="GO" id="GO:0015074">
    <property type="term" value="P:DNA integration"/>
    <property type="evidence" value="ECO:0007669"/>
    <property type="project" value="InterPro"/>
</dbReference>
<dbReference type="InterPro" id="IPR041577">
    <property type="entry name" value="RT_RNaseH_2"/>
</dbReference>
<dbReference type="InterPro" id="IPR036397">
    <property type="entry name" value="RNaseH_sf"/>
</dbReference>
<evidence type="ECO:0000259" key="4">
    <source>
        <dbReference type="PROSITE" id="PS50994"/>
    </source>
</evidence>
<accession>A0A2N9IW64</accession>
<dbReference type="Pfam" id="PF13456">
    <property type="entry name" value="RVT_3"/>
    <property type="match status" value="1"/>
</dbReference>
<dbReference type="EMBL" id="OIVN01006235">
    <property type="protein sequence ID" value="SPD28514.1"/>
    <property type="molecule type" value="Genomic_DNA"/>
</dbReference>
<dbReference type="Pfam" id="PF17919">
    <property type="entry name" value="RT_RNaseH_2"/>
    <property type="match status" value="1"/>
</dbReference>
<dbReference type="Pfam" id="PF17921">
    <property type="entry name" value="Integrase_H2C2"/>
    <property type="match status" value="1"/>
</dbReference>
<organism evidence="5">
    <name type="scientific">Fagus sylvatica</name>
    <name type="common">Beechnut</name>
    <dbReference type="NCBI Taxonomy" id="28930"/>
    <lineage>
        <taxon>Eukaryota</taxon>
        <taxon>Viridiplantae</taxon>
        <taxon>Streptophyta</taxon>
        <taxon>Embryophyta</taxon>
        <taxon>Tracheophyta</taxon>
        <taxon>Spermatophyta</taxon>
        <taxon>Magnoliopsida</taxon>
        <taxon>eudicotyledons</taxon>
        <taxon>Gunneridae</taxon>
        <taxon>Pentapetalae</taxon>
        <taxon>rosids</taxon>
        <taxon>fabids</taxon>
        <taxon>Fagales</taxon>
        <taxon>Fagaceae</taxon>
        <taxon>Fagus</taxon>
    </lineage>
</organism>
<keyword evidence="1" id="KW-0233">DNA recombination</keyword>
<dbReference type="SUPFAM" id="SSF53098">
    <property type="entry name" value="Ribonuclease H-like"/>
    <property type="match status" value="2"/>
</dbReference>
<dbReference type="Gene3D" id="1.10.340.70">
    <property type="match status" value="1"/>
</dbReference>
<dbReference type="CDD" id="cd00303">
    <property type="entry name" value="retropepsin_like"/>
    <property type="match status" value="1"/>
</dbReference>
<feature type="compositionally biased region" description="Polar residues" evidence="2">
    <location>
        <begin position="41"/>
        <end position="54"/>
    </location>
</feature>
<reference evidence="5" key="1">
    <citation type="submission" date="2018-02" db="EMBL/GenBank/DDBJ databases">
        <authorList>
            <person name="Cohen D.B."/>
            <person name="Kent A.D."/>
        </authorList>
    </citation>
    <scope>NUCLEOTIDE SEQUENCE</scope>
</reference>
<dbReference type="Gene3D" id="3.30.70.270">
    <property type="match status" value="2"/>
</dbReference>
<dbReference type="InterPro" id="IPR001584">
    <property type="entry name" value="Integrase_cat-core"/>
</dbReference>
<dbReference type="InterPro" id="IPR002156">
    <property type="entry name" value="RNaseH_domain"/>
</dbReference>
<dbReference type="PROSITE" id="PS50994">
    <property type="entry name" value="INTEGRASE"/>
    <property type="match status" value="1"/>
</dbReference>
<dbReference type="PROSITE" id="PS50879">
    <property type="entry name" value="RNASE_H_1"/>
    <property type="match status" value="1"/>
</dbReference>
<dbReference type="Gene3D" id="3.30.420.10">
    <property type="entry name" value="Ribonuclease H-like superfamily/Ribonuclease H"/>
    <property type="match status" value="2"/>
</dbReference>
<dbReference type="InterPro" id="IPR012337">
    <property type="entry name" value="RNaseH-like_sf"/>
</dbReference>
<dbReference type="PANTHER" id="PTHR48475:SF2">
    <property type="entry name" value="RIBONUCLEASE H"/>
    <property type="match status" value="1"/>
</dbReference>
<proteinExistence type="predicted"/>
<feature type="region of interest" description="Disordered" evidence="2">
    <location>
        <begin position="1"/>
        <end position="72"/>
    </location>
</feature>
<dbReference type="InterPro" id="IPR000477">
    <property type="entry name" value="RT_dom"/>
</dbReference>
<dbReference type="Gene3D" id="2.40.70.10">
    <property type="entry name" value="Acid Proteases"/>
    <property type="match status" value="1"/>
</dbReference>
<evidence type="ECO:0000313" key="5">
    <source>
        <dbReference type="EMBL" id="SPD28514.1"/>
    </source>
</evidence>
<name>A0A2N9IW64_FAGSY</name>